<proteinExistence type="predicted"/>
<evidence type="ECO:0000256" key="1">
    <source>
        <dbReference type="SAM" id="MobiDB-lite"/>
    </source>
</evidence>
<dbReference type="EMBL" id="CP004856">
    <property type="protein sequence ID" value="EEV38039.1"/>
    <property type="molecule type" value="Genomic_DNA"/>
</dbReference>
<accession>C9A6C8</accession>
<evidence type="ECO:0000313" key="4">
    <source>
        <dbReference type="Proteomes" id="UP000012675"/>
    </source>
</evidence>
<dbReference type="GeneID" id="15141524"/>
<feature type="compositionally biased region" description="Acidic residues" evidence="1">
    <location>
        <begin position="158"/>
        <end position="179"/>
    </location>
</feature>
<name>C9A6C8_ENTCA</name>
<dbReference type="InterPro" id="IPR027994">
    <property type="entry name" value="WxL_dom"/>
</dbReference>
<dbReference type="Proteomes" id="UP000012675">
    <property type="component" value="Chromosome"/>
</dbReference>
<feature type="region of interest" description="Disordered" evidence="1">
    <location>
        <begin position="153"/>
        <end position="216"/>
    </location>
</feature>
<dbReference type="RefSeq" id="WP_015509255.1">
    <property type="nucleotide sequence ID" value="NC_020995.1"/>
</dbReference>
<feature type="compositionally biased region" description="Polar residues" evidence="1">
    <location>
        <begin position="193"/>
        <end position="209"/>
    </location>
</feature>
<dbReference type="AlphaFoldDB" id="C9A6C8"/>
<dbReference type="eggNOG" id="COG5492">
    <property type="taxonomic scope" value="Bacteria"/>
</dbReference>
<keyword evidence="4" id="KW-1185">Reference proteome</keyword>
<evidence type="ECO:0000313" key="3">
    <source>
        <dbReference type="EMBL" id="EEV38039.1"/>
    </source>
</evidence>
<reference evidence="3 4" key="2">
    <citation type="submission" date="2013-03" db="EMBL/GenBank/DDBJ databases">
        <title>The Genome Sequence of Enterococcus casseliflavus EC20 (899205).</title>
        <authorList>
            <consortium name="The Broad Institute Genomics Platform"/>
            <consortium name="The Broad Institute Genome Sequencing Center for Infectious Disease"/>
            <person name="Russ C."/>
            <person name="Feldgarden M."/>
            <person name="Gilmore M."/>
            <person name="Manson J."/>
            <person name="Palmer K."/>
            <person name="Carniol K."/>
            <person name="Walker B."/>
            <person name="Young S.K."/>
            <person name="Zeng Q."/>
            <person name="Gargeya S."/>
            <person name="Fitzgerald M."/>
            <person name="Haas B."/>
            <person name="Abouelleil A."/>
            <person name="Allen A.W."/>
            <person name="Alvarado L."/>
            <person name="Arachchi H.M."/>
            <person name="Berlin A.M."/>
            <person name="Chapman S.B."/>
            <person name="Gainer-Dewar J."/>
            <person name="Goldberg J."/>
            <person name="Griggs A."/>
            <person name="Gujja S."/>
            <person name="Hansen M."/>
            <person name="Howarth C."/>
            <person name="Imamovic A."/>
            <person name="Ireland A."/>
            <person name="Larimer J."/>
            <person name="McCowan C."/>
            <person name="Murphy C."/>
            <person name="Pearson M."/>
            <person name="Poon T.W."/>
            <person name="Priest M."/>
            <person name="Roberts A."/>
            <person name="Saif S."/>
            <person name="Shea T."/>
            <person name="Sisk P."/>
            <person name="Sykes S."/>
            <person name="Wortman J."/>
            <person name="Nusbaum C."/>
            <person name="Birren B."/>
        </authorList>
    </citation>
    <scope>NUCLEOTIDE SEQUENCE [LARGE SCALE GENOMIC DNA]</scope>
    <source>
        <strain evidence="3 4">EC20</strain>
    </source>
</reference>
<dbReference type="Pfam" id="PF20585">
    <property type="entry name" value="Pectate_lyase_5"/>
    <property type="match status" value="1"/>
</dbReference>
<organism evidence="3 4">
    <name type="scientific">Enterococcus casseliflavus EC20</name>
    <dbReference type="NCBI Taxonomy" id="565655"/>
    <lineage>
        <taxon>Bacteria</taxon>
        <taxon>Bacillati</taxon>
        <taxon>Bacillota</taxon>
        <taxon>Bacilli</taxon>
        <taxon>Lactobacillales</taxon>
        <taxon>Enterococcaceae</taxon>
        <taxon>Enterococcus</taxon>
    </lineage>
</organism>
<feature type="domain" description="WxL" evidence="2">
    <location>
        <begin position="833"/>
        <end position="1028"/>
    </location>
</feature>
<reference evidence="3 4" key="1">
    <citation type="submission" date="2009-02" db="EMBL/GenBank/DDBJ databases">
        <authorList>
            <consortium name="The Broad Institute Genome Sequencing Platform"/>
            <person name="Feldgarden M."/>
            <person name="Young S.K."/>
            <person name="Kodira C.D."/>
            <person name="Zeng Q."/>
            <person name="Koehrsen M."/>
            <person name="Alvarado L."/>
            <person name="Berlin A."/>
            <person name="Borenstein D."/>
            <person name="Chen Z."/>
            <person name="Engels R."/>
            <person name="Freedman E."/>
            <person name="Gellesch M."/>
            <person name="Goldberg J."/>
            <person name="Griggs A."/>
            <person name="Gujja S."/>
            <person name="Heiman D."/>
            <person name="Hepburn T."/>
            <person name="Howarth C."/>
            <person name="Jen D."/>
            <person name="Larson L."/>
            <person name="Lewis B."/>
            <person name="Mehta T."/>
            <person name="Park D."/>
            <person name="Pearson M."/>
            <person name="Roberts A."/>
            <person name="Saif S."/>
            <person name="Shea T."/>
            <person name="Shenoy N."/>
            <person name="Sisk P."/>
            <person name="Stolte C."/>
            <person name="Sykes S."/>
            <person name="Walk T."/>
            <person name="White J."/>
            <person name="Yandava C."/>
            <person name="Gilmore M."/>
            <person name="Manson J."/>
            <person name="Palmer K."/>
            <person name="Carniol K."/>
            <person name="Lander E."/>
            <person name="Nusbaum C."/>
            <person name="Galagan J."/>
            <person name="Birren B."/>
        </authorList>
    </citation>
    <scope>NUCLEOTIDE SEQUENCE [LARGE SCALE GENOMIC DNA]</scope>
    <source>
        <strain evidence="3 4">EC20</strain>
    </source>
</reference>
<dbReference type="KEGG" id="ecas:ECBG_00308"/>
<dbReference type="HOGENOM" id="CLU_005245_0_0_9"/>
<evidence type="ECO:0000259" key="2">
    <source>
        <dbReference type="Pfam" id="PF13731"/>
    </source>
</evidence>
<gene>
    <name evidence="3" type="ORF">ECBG_00308</name>
</gene>
<dbReference type="Pfam" id="PF13731">
    <property type="entry name" value="WxL"/>
    <property type="match status" value="1"/>
</dbReference>
<dbReference type="InterPro" id="IPR046776">
    <property type="entry name" value="Pectate_lyase_5"/>
</dbReference>
<sequence>MKKKPLKLLLLVIGLVSIPLSFPFLRDTFIAPLYALQEQEREEDELSSSEEMADLKDVDFQFLTSNKQGYLGEEIPIEIVAHQPVTEVAVVLPPEAVIEPSLFPEGMTIEQMEADQWQLLSETPQSNWLLPLTFEEEGTYEVLVGEERLAVEIQGSPEEGEEGQEEAQESDREEAEPENEEQKDTTDPDQTEQPETTDPGQTEQTSQSLPFDADDPGNLYLLGDDVRTIEVSDWLEFMRAIQDTRYNHILLLDDFDSPDRPADGLSNVTMTDYWWNQNPNGHPTYLYHNAPRISRTLIIDGQGHKIDFRSVSVAFNNITVNTAENIHWDITLQNLEIYSGNFYGPIQLNDISNANEARSKIRYHNVTHIGNQLLHTRSTSVVLSGHVSSHQMSPYDAGLGRGNWDINDLNQANFEINSMEIKDGATVELSTINSGNIHFYDLQRSLNPNTSLIIGDDAKITITANGTAAGEASGSNLYFSGHGILTVGERSTLYLNPKHNFGSISKQGWSNVTSHIHLLEDSKVRIYSPGRTHIGDNWDNRTLISMSLGNTSSLTLGKRSTLEIEAVNQNTNQHIIYYHSGGVLTIEEDATLDIRSDGHRPEHSLISTAHRLEALSSSIRMDINDAAKVNLQKTGNLTGNTALLQNLILDARNHSIHQWNRDNRTEESTYTWENILSFESTFSRPGLANSPGGVPSDTTVTAVDPNVAEDARVNFASRAQRLLFERIPPVEIALDPLTNDRSRRNSYTITGETSPGAYVRFSRDLSLPEPEIGPIETGGEETESFHVIAEEDGSFEFDLSQFDDFDYFRGQEVVTATAFLNGRRDETSVIVDGVDPRDPLNPDVDVDPDNRPTLPENQGLISIDFISQFDFGHVPIRSSQAYYPALPQKLRNAEDDPAGGERPNYVQISDRREESTGWTLSARLDEAGFVSEEGHQLRGVQLLLNNIRMATTSSNTSSTPTYWESRELNTGRQILAKAEEGQGSGTWIQRFGDGETMDQSVMLEVPVNATPQATSYTGIIHWELSFVPEMD</sequence>
<protein>
    <recommendedName>
        <fullName evidence="2">WxL domain-containing protein</fullName>
    </recommendedName>
</protein>